<accession>A0A3M7RXU0</accession>
<protein>
    <submittedName>
        <fullName evidence="1">Uncharacterized protein</fullName>
    </submittedName>
</protein>
<evidence type="ECO:0000313" key="2">
    <source>
        <dbReference type="Proteomes" id="UP000276133"/>
    </source>
</evidence>
<dbReference type="AlphaFoldDB" id="A0A3M7RXU0"/>
<gene>
    <name evidence="1" type="ORF">BpHYR1_003973</name>
</gene>
<name>A0A3M7RXU0_BRAPC</name>
<evidence type="ECO:0000313" key="1">
    <source>
        <dbReference type="EMBL" id="RNA28260.1"/>
    </source>
</evidence>
<proteinExistence type="predicted"/>
<dbReference type="EMBL" id="REGN01002412">
    <property type="protein sequence ID" value="RNA28260.1"/>
    <property type="molecule type" value="Genomic_DNA"/>
</dbReference>
<reference evidence="1 2" key="1">
    <citation type="journal article" date="2018" name="Sci. Rep.">
        <title>Genomic signatures of local adaptation to the degree of environmental predictability in rotifers.</title>
        <authorList>
            <person name="Franch-Gras L."/>
            <person name="Hahn C."/>
            <person name="Garcia-Roger E.M."/>
            <person name="Carmona M.J."/>
            <person name="Serra M."/>
            <person name="Gomez A."/>
        </authorList>
    </citation>
    <scope>NUCLEOTIDE SEQUENCE [LARGE SCALE GENOMIC DNA]</scope>
    <source>
        <strain evidence="1">HYR1</strain>
    </source>
</reference>
<keyword evidence="2" id="KW-1185">Reference proteome</keyword>
<sequence length="107" mass="12019">MVPIVFDPSLVVYMFKDLNQFNFSEVMSGRFIWKFAPNCGGKTTYVKINSQEFGSNYFIGHCSANDSTLILAFQKFSLVLRSFLSNIILSSLACSSSLSHLITFLIL</sequence>
<comment type="caution">
    <text evidence="1">The sequence shown here is derived from an EMBL/GenBank/DDBJ whole genome shotgun (WGS) entry which is preliminary data.</text>
</comment>
<organism evidence="1 2">
    <name type="scientific">Brachionus plicatilis</name>
    <name type="common">Marine rotifer</name>
    <name type="synonym">Brachionus muelleri</name>
    <dbReference type="NCBI Taxonomy" id="10195"/>
    <lineage>
        <taxon>Eukaryota</taxon>
        <taxon>Metazoa</taxon>
        <taxon>Spiralia</taxon>
        <taxon>Gnathifera</taxon>
        <taxon>Rotifera</taxon>
        <taxon>Eurotatoria</taxon>
        <taxon>Monogononta</taxon>
        <taxon>Pseudotrocha</taxon>
        <taxon>Ploima</taxon>
        <taxon>Brachionidae</taxon>
        <taxon>Brachionus</taxon>
    </lineage>
</organism>
<dbReference type="Proteomes" id="UP000276133">
    <property type="component" value="Unassembled WGS sequence"/>
</dbReference>